<sequence length="304" mass="35898">MISKYKHMLLIIILLWILIWIFQRPVIYEKKPNKILILTTTRSGSSFLGEIFNSRSDVFYLFEPLWHLNEIYTEYVKVLKALFNCELVVLRKYLTQNFFFKRNYSKALCKPGKTCIYGLNGDRKYTCDGLKCQPLNLDIASLYCQTFDTVVIKTVRIRNKTQALELMTQFDIKIIHLVRDPRGSFNSKIKTFNRDYNFKQIAKICQDDIDIYETLKDRLGYYLLKYEDLIINPGKELFHLFSFCELMFDEEVLKTIDRLTNTNRSGPYAIGKIKPSGWKTQLSTFKIDMIENACSVNMKLFNFN</sequence>
<dbReference type="Pfam" id="PF00685">
    <property type="entry name" value="Sulfotransfer_1"/>
    <property type="match status" value="1"/>
</dbReference>
<keyword evidence="2" id="KW-0808">Transferase</keyword>
<dbReference type="GO" id="GO:0006044">
    <property type="term" value="P:N-acetylglucosamine metabolic process"/>
    <property type="evidence" value="ECO:0007669"/>
    <property type="project" value="TreeGrafter"/>
</dbReference>
<evidence type="ECO:0000259" key="1">
    <source>
        <dbReference type="Pfam" id="PF00685"/>
    </source>
</evidence>
<dbReference type="PANTHER" id="PTHR10704">
    <property type="entry name" value="CARBOHYDRATE SULFOTRANSFERASE"/>
    <property type="match status" value="1"/>
</dbReference>
<feature type="domain" description="Sulfotransferase" evidence="1">
    <location>
        <begin position="33"/>
        <end position="260"/>
    </location>
</feature>
<dbReference type="Gene3D" id="3.40.50.300">
    <property type="entry name" value="P-loop containing nucleotide triphosphate hydrolases"/>
    <property type="match status" value="1"/>
</dbReference>
<reference evidence="2" key="1">
    <citation type="journal article" date="2021" name="Microbiol. Resour. Announc.">
        <title>Genome Sequence of Lymphocystis Disease Virus 2 LCDV-JP_Oita_2018, Isolated from a Diseased Japanese Flounder (Paralichthys olivaceus) in Japan.</title>
        <authorList>
            <person name="Kawato S."/>
            <person name="Nozaki R."/>
            <person name="Hirono I."/>
            <person name="Kondo H."/>
        </authorList>
    </citation>
    <scope>NUCLEOTIDE SEQUENCE</scope>
    <source>
        <strain evidence="2">LCDV-JP_Oita_2018</strain>
    </source>
</reference>
<dbReference type="Proteomes" id="UP000501113">
    <property type="component" value="Segment"/>
</dbReference>
<evidence type="ECO:0000313" key="2">
    <source>
        <dbReference type="EMBL" id="BCB67519.1"/>
    </source>
</evidence>
<dbReference type="GO" id="GO:0001517">
    <property type="term" value="F:N-acetylglucosamine 6-O-sulfotransferase activity"/>
    <property type="evidence" value="ECO:0007669"/>
    <property type="project" value="TreeGrafter"/>
</dbReference>
<protein>
    <submittedName>
        <fullName evidence="2">Carbohydrate sulfotransferase 1-like</fullName>
    </submittedName>
</protein>
<name>A0A6F8X2R1_9VIRU</name>
<dbReference type="InterPro" id="IPR027417">
    <property type="entry name" value="P-loop_NTPase"/>
</dbReference>
<organism evidence="2">
    <name type="scientific">Lymphocystis disease virus 2</name>
    <dbReference type="NCBI Taxonomy" id="159183"/>
    <lineage>
        <taxon>Viruses</taxon>
        <taxon>Varidnaviria</taxon>
        <taxon>Bamfordvirae</taxon>
        <taxon>Nucleocytoviricota</taxon>
        <taxon>Megaviricetes</taxon>
        <taxon>Pimascovirales</taxon>
        <taxon>Pimascovirales incertae sedis</taxon>
        <taxon>Iridoviridae</taxon>
        <taxon>Alphairidovirinae</taxon>
        <taxon>Lymphocystivirus</taxon>
        <taxon>Lymphocystivirus paralichthys1</taxon>
    </lineage>
</organism>
<dbReference type="GO" id="GO:0006790">
    <property type="term" value="P:sulfur compound metabolic process"/>
    <property type="evidence" value="ECO:0007669"/>
    <property type="project" value="TreeGrafter"/>
</dbReference>
<dbReference type="PANTHER" id="PTHR10704:SF44">
    <property type="entry name" value="LD35051P-RELATED"/>
    <property type="match status" value="1"/>
</dbReference>
<dbReference type="SUPFAM" id="SSF52540">
    <property type="entry name" value="P-loop containing nucleoside triphosphate hydrolases"/>
    <property type="match status" value="1"/>
</dbReference>
<dbReference type="EMBL" id="LC534415">
    <property type="protein sequence ID" value="BCB67519.1"/>
    <property type="molecule type" value="Genomic_DNA"/>
</dbReference>
<dbReference type="InterPro" id="IPR000863">
    <property type="entry name" value="Sulfotransferase_dom"/>
</dbReference>
<accession>A0A6F8X2R1</accession>
<proteinExistence type="predicted"/>
<dbReference type="InterPro" id="IPR051135">
    <property type="entry name" value="Gal/GlcNAc/GalNAc_ST"/>
</dbReference>